<dbReference type="OMA" id="LWLMRQA"/>
<dbReference type="InterPro" id="IPR006361">
    <property type="entry name" value="Uroporphyrinogen_deCO2ase_HemE"/>
</dbReference>
<dbReference type="Pfam" id="PF01208">
    <property type="entry name" value="URO-D"/>
    <property type="match status" value="1"/>
</dbReference>
<dbReference type="Proteomes" id="UP000054937">
    <property type="component" value="Unassembled WGS sequence"/>
</dbReference>
<dbReference type="CDD" id="cd00717">
    <property type="entry name" value="URO-D"/>
    <property type="match status" value="1"/>
</dbReference>
<dbReference type="Gene3D" id="3.20.20.210">
    <property type="match status" value="1"/>
</dbReference>
<dbReference type="GO" id="GO:0004853">
    <property type="term" value="F:uroporphyrinogen decarboxylase activity"/>
    <property type="evidence" value="ECO:0007669"/>
    <property type="project" value="UniProtKB-EC"/>
</dbReference>
<dbReference type="InterPro" id="IPR000257">
    <property type="entry name" value="Uroporphyrinogen_deCOase"/>
</dbReference>
<evidence type="ECO:0000256" key="9">
    <source>
        <dbReference type="RuleBase" id="RU004169"/>
    </source>
</evidence>
<dbReference type="UniPathway" id="UPA00251">
    <property type="reaction ID" value="UER00321"/>
</dbReference>
<dbReference type="EMBL" id="LDAU01000131">
    <property type="protein sequence ID" value="KRX03525.1"/>
    <property type="molecule type" value="Genomic_DNA"/>
</dbReference>
<dbReference type="InParanoid" id="A0A0V0QNJ8"/>
<dbReference type="FunCoup" id="A0A0V0QNJ8">
    <property type="interactions" value="316"/>
</dbReference>
<evidence type="ECO:0000256" key="5">
    <source>
        <dbReference type="ARBA" id="ARBA00022793"/>
    </source>
</evidence>
<evidence type="ECO:0000256" key="3">
    <source>
        <dbReference type="ARBA" id="ARBA00012288"/>
    </source>
</evidence>
<evidence type="ECO:0000259" key="10">
    <source>
        <dbReference type="PROSITE" id="PS00906"/>
    </source>
</evidence>
<comment type="caution">
    <text evidence="11">The sequence shown here is derived from an EMBL/GenBank/DDBJ whole genome shotgun (WGS) entry which is preliminary data.</text>
</comment>
<reference evidence="11 12" key="1">
    <citation type="journal article" date="2015" name="Sci. Rep.">
        <title>Genome of the facultative scuticociliatosis pathogen Pseudocohnilembus persalinus provides insight into its virulence through horizontal gene transfer.</title>
        <authorList>
            <person name="Xiong J."/>
            <person name="Wang G."/>
            <person name="Cheng J."/>
            <person name="Tian M."/>
            <person name="Pan X."/>
            <person name="Warren A."/>
            <person name="Jiang C."/>
            <person name="Yuan D."/>
            <person name="Miao W."/>
        </authorList>
    </citation>
    <scope>NUCLEOTIDE SEQUENCE [LARGE SCALE GENOMIC DNA]</scope>
    <source>
        <strain evidence="11">36N120E</strain>
    </source>
</reference>
<dbReference type="AlphaFoldDB" id="A0A0V0QNJ8"/>
<dbReference type="HAMAP" id="MF_00218">
    <property type="entry name" value="URO_D"/>
    <property type="match status" value="1"/>
</dbReference>
<evidence type="ECO:0000313" key="12">
    <source>
        <dbReference type="Proteomes" id="UP000054937"/>
    </source>
</evidence>
<keyword evidence="7 8" id="KW-0627">Porphyrin biosynthesis</keyword>
<gene>
    <name evidence="11" type="ORF">PPERSA_02904</name>
</gene>
<keyword evidence="4" id="KW-0963">Cytoplasm</keyword>
<protein>
    <recommendedName>
        <fullName evidence="3 8">Uroporphyrinogen decarboxylase</fullName>
        <ecNumber evidence="3 8">4.1.1.37</ecNumber>
    </recommendedName>
</protein>
<dbReference type="PANTHER" id="PTHR21091:SF169">
    <property type="entry name" value="UROPORPHYRINOGEN DECARBOXYLASE"/>
    <property type="match status" value="1"/>
</dbReference>
<comment type="pathway">
    <text evidence="1 8">Porphyrin-containing compound metabolism; protoporphyrin-IX biosynthesis; coproporphyrinogen-III from 5-aminolevulinate: step 4/4.</text>
</comment>
<comment type="similarity">
    <text evidence="2 9">Belongs to the uroporphyrinogen decarboxylase family.</text>
</comment>
<dbReference type="PANTHER" id="PTHR21091">
    <property type="entry name" value="METHYLTETRAHYDROFOLATE:HOMOCYSTEINE METHYLTRANSFERASE RELATED"/>
    <property type="match status" value="1"/>
</dbReference>
<evidence type="ECO:0000256" key="8">
    <source>
        <dbReference type="RuleBase" id="RU000554"/>
    </source>
</evidence>
<keyword evidence="5 8" id="KW-0210">Decarboxylase</keyword>
<dbReference type="GO" id="GO:0006782">
    <property type="term" value="P:protoporphyrinogen IX biosynthetic process"/>
    <property type="evidence" value="ECO:0007669"/>
    <property type="project" value="UniProtKB-UniPathway"/>
</dbReference>
<dbReference type="NCBIfam" id="TIGR01464">
    <property type="entry name" value="hemE"/>
    <property type="match status" value="1"/>
</dbReference>
<dbReference type="FunFam" id="3.20.20.210:FF:000007">
    <property type="entry name" value="Uroporphyrinogen decarboxylase"/>
    <property type="match status" value="1"/>
</dbReference>
<dbReference type="InterPro" id="IPR038071">
    <property type="entry name" value="UROD/MetE-like_sf"/>
</dbReference>
<dbReference type="EC" id="4.1.1.37" evidence="3 8"/>
<dbReference type="OrthoDB" id="339900at2759"/>
<organism evidence="11 12">
    <name type="scientific">Pseudocohnilembus persalinus</name>
    <name type="common">Ciliate</name>
    <dbReference type="NCBI Taxonomy" id="266149"/>
    <lineage>
        <taxon>Eukaryota</taxon>
        <taxon>Sar</taxon>
        <taxon>Alveolata</taxon>
        <taxon>Ciliophora</taxon>
        <taxon>Intramacronucleata</taxon>
        <taxon>Oligohymenophorea</taxon>
        <taxon>Scuticociliatia</taxon>
        <taxon>Philasterida</taxon>
        <taxon>Pseudocohnilembidae</taxon>
        <taxon>Pseudocohnilembus</taxon>
    </lineage>
</organism>
<proteinExistence type="inferred from homology"/>
<keyword evidence="6 8" id="KW-0456">Lyase</keyword>
<dbReference type="PROSITE" id="PS00906">
    <property type="entry name" value="UROD_1"/>
    <property type="match status" value="1"/>
</dbReference>
<comment type="catalytic activity">
    <reaction evidence="8">
        <text>uroporphyrinogen III + 4 H(+) = coproporphyrinogen III + 4 CO2</text>
        <dbReference type="Rhea" id="RHEA:19865"/>
        <dbReference type="ChEBI" id="CHEBI:15378"/>
        <dbReference type="ChEBI" id="CHEBI:16526"/>
        <dbReference type="ChEBI" id="CHEBI:57308"/>
        <dbReference type="ChEBI" id="CHEBI:57309"/>
        <dbReference type="EC" id="4.1.1.37"/>
    </reaction>
</comment>
<evidence type="ECO:0000256" key="2">
    <source>
        <dbReference type="ARBA" id="ARBA00009935"/>
    </source>
</evidence>
<dbReference type="SUPFAM" id="SSF51726">
    <property type="entry name" value="UROD/MetE-like"/>
    <property type="match status" value="1"/>
</dbReference>
<sequence>MQEESQNQVIISPLTDPTLQKLGINKNKEWRQKLRNIRLQDELEFPKMKNSTILDVFDKNTQIDHLPVWMMRQAGRYLPEFKETRKFGTFFDLCEHPILACEVTLQPLARMPSIDASIIFSDILVIPQAMGMEVKMEEKKGPVFPEPLRELEDIKRLNMNPDVEKSLGHVFDAIYLTRMCIDGNQTLYGFCGAPWTLFTYMTEGSGSKMFSEAKKWIYSRRKESLEILNAITDISIEYLSGQIRAGAQIVQIFDSWAGELGGQDYIDFAFNHSRRIALELKKSHPEIPITLFAKGQMGNLEVHFQEPSIDCVGIDYSANLQEVKRLSSQYGKTIQGNLDPGVLLGSKDFISEKVKIMIDTLGTQRYIVNLGHGLWPSHDPEHVKHFVEEVQRYSNKQIQSQKKE</sequence>
<evidence type="ECO:0000256" key="1">
    <source>
        <dbReference type="ARBA" id="ARBA00004804"/>
    </source>
</evidence>
<evidence type="ECO:0000256" key="4">
    <source>
        <dbReference type="ARBA" id="ARBA00022490"/>
    </source>
</evidence>
<evidence type="ECO:0000313" key="11">
    <source>
        <dbReference type="EMBL" id="KRX03525.1"/>
    </source>
</evidence>
<evidence type="ECO:0000256" key="6">
    <source>
        <dbReference type="ARBA" id="ARBA00023239"/>
    </source>
</evidence>
<accession>A0A0V0QNJ8</accession>
<keyword evidence="12" id="KW-1185">Reference proteome</keyword>
<dbReference type="GO" id="GO:0005829">
    <property type="term" value="C:cytosol"/>
    <property type="evidence" value="ECO:0007669"/>
    <property type="project" value="TreeGrafter"/>
</dbReference>
<name>A0A0V0QNJ8_PSEPJ</name>
<evidence type="ECO:0000256" key="7">
    <source>
        <dbReference type="ARBA" id="ARBA00023244"/>
    </source>
</evidence>
<feature type="domain" description="Uroporphyrinogen decarboxylase (URO-D)" evidence="10">
    <location>
        <begin position="67"/>
        <end position="76"/>
    </location>
</feature>